<feature type="transmembrane region" description="Helical" evidence="6">
    <location>
        <begin position="294"/>
        <end position="313"/>
    </location>
</feature>
<dbReference type="eggNOG" id="COG0382">
    <property type="taxonomic scope" value="Bacteria"/>
</dbReference>
<dbReference type="GO" id="GO:0016765">
    <property type="term" value="F:transferase activity, transferring alkyl or aryl (other than methyl) groups"/>
    <property type="evidence" value="ECO:0007669"/>
    <property type="project" value="InterPro"/>
</dbReference>
<dbReference type="CDD" id="cd13961">
    <property type="entry name" value="PT_UbiA_DGGGPS"/>
    <property type="match status" value="1"/>
</dbReference>
<proteinExistence type="predicted"/>
<dbReference type="Gene3D" id="1.20.120.1780">
    <property type="entry name" value="UbiA prenyltransferase"/>
    <property type="match status" value="1"/>
</dbReference>
<feature type="transmembrane region" description="Helical" evidence="6">
    <location>
        <begin position="89"/>
        <end position="111"/>
    </location>
</feature>
<evidence type="ECO:0000313" key="7">
    <source>
        <dbReference type="EMBL" id="SFD86613.1"/>
    </source>
</evidence>
<evidence type="ECO:0000256" key="6">
    <source>
        <dbReference type="SAM" id="Phobius"/>
    </source>
</evidence>
<feature type="transmembrane region" description="Helical" evidence="6">
    <location>
        <begin position="263"/>
        <end position="282"/>
    </location>
</feature>
<dbReference type="AlphaFoldDB" id="A0A1I1VZW4"/>
<dbReference type="OrthoDB" id="9811562at2"/>
<evidence type="ECO:0000256" key="4">
    <source>
        <dbReference type="ARBA" id="ARBA00022989"/>
    </source>
</evidence>
<name>A0A1I1VZW4_9BACT</name>
<gene>
    <name evidence="7" type="ORF">SAMN05444380_10374</name>
</gene>
<evidence type="ECO:0000256" key="1">
    <source>
        <dbReference type="ARBA" id="ARBA00004141"/>
    </source>
</evidence>
<dbReference type="GO" id="GO:0016020">
    <property type="term" value="C:membrane"/>
    <property type="evidence" value="ECO:0007669"/>
    <property type="project" value="UniProtKB-SubCell"/>
</dbReference>
<dbReference type="InterPro" id="IPR000537">
    <property type="entry name" value="UbiA_prenyltransferase"/>
</dbReference>
<keyword evidence="4 6" id="KW-1133">Transmembrane helix</keyword>
<dbReference type="InParanoid" id="A0A1I1VZW4"/>
<keyword evidence="5 6" id="KW-0472">Membrane</keyword>
<dbReference type="InterPro" id="IPR044878">
    <property type="entry name" value="UbiA_sf"/>
</dbReference>
<comment type="subcellular location">
    <subcellularLocation>
        <location evidence="1">Membrane</location>
        <topology evidence="1">Multi-pass membrane protein</topology>
    </subcellularLocation>
</comment>
<dbReference type="PANTHER" id="PTHR42723">
    <property type="entry name" value="CHLOROPHYLL SYNTHASE"/>
    <property type="match status" value="1"/>
</dbReference>
<dbReference type="Pfam" id="PF01040">
    <property type="entry name" value="UbiA"/>
    <property type="match status" value="1"/>
</dbReference>
<keyword evidence="2" id="KW-1003">Cell membrane</keyword>
<dbReference type="InterPro" id="IPR050475">
    <property type="entry name" value="Prenyltransferase_related"/>
</dbReference>
<keyword evidence="3 6" id="KW-0812">Transmembrane</keyword>
<protein>
    <submittedName>
        <fullName evidence="7">4-hydroxybenzoate polyprenyltransferase</fullName>
    </submittedName>
</protein>
<organism evidence="7 8">
    <name type="scientific">Thermophagus xiamenensis</name>
    <dbReference type="NCBI Taxonomy" id="385682"/>
    <lineage>
        <taxon>Bacteria</taxon>
        <taxon>Pseudomonadati</taxon>
        <taxon>Bacteroidota</taxon>
        <taxon>Bacteroidia</taxon>
        <taxon>Marinilabiliales</taxon>
        <taxon>Marinilabiliaceae</taxon>
        <taxon>Thermophagus</taxon>
    </lineage>
</organism>
<feature type="transmembrane region" description="Helical" evidence="6">
    <location>
        <begin position="46"/>
        <end position="68"/>
    </location>
</feature>
<dbReference type="Gene3D" id="1.10.357.140">
    <property type="entry name" value="UbiA prenyltransferase"/>
    <property type="match status" value="1"/>
</dbReference>
<feature type="transmembrane region" description="Helical" evidence="6">
    <location>
        <begin position="140"/>
        <end position="162"/>
    </location>
</feature>
<keyword evidence="8" id="KW-1185">Reference proteome</keyword>
<evidence type="ECO:0000313" key="8">
    <source>
        <dbReference type="Proteomes" id="UP000181976"/>
    </source>
</evidence>
<dbReference type="EMBL" id="FONA01000003">
    <property type="protein sequence ID" value="SFD86613.1"/>
    <property type="molecule type" value="Genomic_DNA"/>
</dbReference>
<sequence>MPYLKLIRYKNLIIIVLLQCLLRYGLLLPVLAHYGVSPVLSHLRFGLLVLATVLLAASGYVINNYFDVRIDRINHPEKVVVGRHIHRRVALLLHVVLTMAGVFTGLFLAYITRKETYALLFIMVPALLWYYSTTLKKQMLVGNLTIALLTALVPFLVVSFEFATLARVHGSVILQSEACSTAWFWTAGFAFFAFISTLMRELIKDIEDMEGDREAGCHTLPVEMGIGYSKSIVIALAIASVIALWVILAMVPQLRNSSVTWGYFFLFLTIPYLWLGIIVLKAKTKKNFTLASSLSKFIMLMGILFILVARSFFI</sequence>
<dbReference type="Proteomes" id="UP000181976">
    <property type="component" value="Unassembled WGS sequence"/>
</dbReference>
<feature type="transmembrane region" description="Helical" evidence="6">
    <location>
        <begin position="232"/>
        <end position="251"/>
    </location>
</feature>
<feature type="transmembrane region" description="Helical" evidence="6">
    <location>
        <begin position="117"/>
        <end position="133"/>
    </location>
</feature>
<keyword evidence="7" id="KW-0808">Transferase</keyword>
<evidence type="ECO:0000256" key="5">
    <source>
        <dbReference type="ARBA" id="ARBA00023136"/>
    </source>
</evidence>
<feature type="transmembrane region" description="Helical" evidence="6">
    <location>
        <begin position="12"/>
        <end position="34"/>
    </location>
</feature>
<evidence type="ECO:0000256" key="3">
    <source>
        <dbReference type="ARBA" id="ARBA00022692"/>
    </source>
</evidence>
<evidence type="ECO:0000256" key="2">
    <source>
        <dbReference type="ARBA" id="ARBA00022475"/>
    </source>
</evidence>
<dbReference type="PANTHER" id="PTHR42723:SF1">
    <property type="entry name" value="CHLOROPHYLL SYNTHASE, CHLOROPLASTIC"/>
    <property type="match status" value="1"/>
</dbReference>
<reference evidence="7 8" key="1">
    <citation type="submission" date="2016-10" db="EMBL/GenBank/DDBJ databases">
        <authorList>
            <person name="de Groot N.N."/>
        </authorList>
    </citation>
    <scope>NUCLEOTIDE SEQUENCE [LARGE SCALE GENOMIC DNA]</scope>
    <source>
        <strain evidence="7 8">DSM 19012</strain>
    </source>
</reference>
<accession>A0A1I1VZW4</accession>
<feature type="transmembrane region" description="Helical" evidence="6">
    <location>
        <begin position="182"/>
        <end position="199"/>
    </location>
</feature>
<dbReference type="STRING" id="385682.SAMN05444380_10374"/>